<gene>
    <name evidence="2" type="ORF">CYLTODRAFT_492404</name>
</gene>
<organism evidence="2 3">
    <name type="scientific">Cylindrobasidium torrendii FP15055 ss-10</name>
    <dbReference type="NCBI Taxonomy" id="1314674"/>
    <lineage>
        <taxon>Eukaryota</taxon>
        <taxon>Fungi</taxon>
        <taxon>Dikarya</taxon>
        <taxon>Basidiomycota</taxon>
        <taxon>Agaricomycotina</taxon>
        <taxon>Agaricomycetes</taxon>
        <taxon>Agaricomycetidae</taxon>
        <taxon>Agaricales</taxon>
        <taxon>Marasmiineae</taxon>
        <taxon>Physalacriaceae</taxon>
        <taxon>Cylindrobasidium</taxon>
    </lineage>
</organism>
<dbReference type="STRING" id="1314674.A0A0D7B438"/>
<feature type="compositionally biased region" description="Acidic residues" evidence="1">
    <location>
        <begin position="139"/>
        <end position="152"/>
    </location>
</feature>
<evidence type="ECO:0000313" key="2">
    <source>
        <dbReference type="EMBL" id="KIY65338.1"/>
    </source>
</evidence>
<dbReference type="Proteomes" id="UP000054007">
    <property type="component" value="Unassembled WGS sequence"/>
</dbReference>
<name>A0A0D7B438_9AGAR</name>
<protein>
    <submittedName>
        <fullName evidence="2">Uncharacterized protein</fullName>
    </submittedName>
</protein>
<proteinExistence type="predicted"/>
<feature type="compositionally biased region" description="Basic and acidic residues" evidence="1">
    <location>
        <begin position="222"/>
        <end position="231"/>
    </location>
</feature>
<feature type="region of interest" description="Disordered" evidence="1">
    <location>
        <begin position="17"/>
        <end position="168"/>
    </location>
</feature>
<sequence>MATLFGRIVRRISHGIIPRADRPWEEDATSQAPSRKRRLSTPPQSPPLTPAQEISELPVEEDADRPIKRIRGESGLRDDGNDEPQWAPMEVETKAEEVPLPQSPARVPLPLSPTVETQNPLSLAALTEDNAPSDKLEASQEDIDASPSEDDPAENKSEIAAEETTDAEDAVVEKVVPLETVAVPVENTKAQSADEVEVVVPLETKVVADAEATPIDGQSISDEVKEEPATA</sequence>
<evidence type="ECO:0000313" key="3">
    <source>
        <dbReference type="Proteomes" id="UP000054007"/>
    </source>
</evidence>
<dbReference type="AlphaFoldDB" id="A0A0D7B438"/>
<feature type="region of interest" description="Disordered" evidence="1">
    <location>
        <begin position="211"/>
        <end position="231"/>
    </location>
</feature>
<evidence type="ECO:0000256" key="1">
    <source>
        <dbReference type="SAM" id="MobiDB-lite"/>
    </source>
</evidence>
<reference evidence="2 3" key="1">
    <citation type="journal article" date="2015" name="Fungal Genet. Biol.">
        <title>Evolution of novel wood decay mechanisms in Agaricales revealed by the genome sequences of Fistulina hepatica and Cylindrobasidium torrendii.</title>
        <authorList>
            <person name="Floudas D."/>
            <person name="Held B.W."/>
            <person name="Riley R."/>
            <person name="Nagy L.G."/>
            <person name="Koehler G."/>
            <person name="Ransdell A.S."/>
            <person name="Younus H."/>
            <person name="Chow J."/>
            <person name="Chiniquy J."/>
            <person name="Lipzen A."/>
            <person name="Tritt A."/>
            <person name="Sun H."/>
            <person name="Haridas S."/>
            <person name="LaButti K."/>
            <person name="Ohm R.A."/>
            <person name="Kues U."/>
            <person name="Blanchette R.A."/>
            <person name="Grigoriev I.V."/>
            <person name="Minto R.E."/>
            <person name="Hibbett D.S."/>
        </authorList>
    </citation>
    <scope>NUCLEOTIDE SEQUENCE [LARGE SCALE GENOMIC DNA]</scope>
    <source>
        <strain evidence="2 3">FP15055 ss-10</strain>
    </source>
</reference>
<dbReference type="EMBL" id="KN880594">
    <property type="protein sequence ID" value="KIY65338.1"/>
    <property type="molecule type" value="Genomic_DNA"/>
</dbReference>
<dbReference type="OrthoDB" id="3269227at2759"/>
<feature type="compositionally biased region" description="Basic and acidic residues" evidence="1">
    <location>
        <begin position="64"/>
        <end position="79"/>
    </location>
</feature>
<keyword evidence="3" id="KW-1185">Reference proteome</keyword>
<accession>A0A0D7B438</accession>